<dbReference type="RefSeq" id="XP_018985764.1">
    <property type="nucleotide sequence ID" value="XM_019131728.1"/>
</dbReference>
<dbReference type="InterPro" id="IPR042098">
    <property type="entry name" value="TauD-like_sf"/>
</dbReference>
<evidence type="ECO:0000256" key="6">
    <source>
        <dbReference type="ARBA" id="ARBA00023004"/>
    </source>
</evidence>
<dbReference type="PANTHER" id="PTHR30468">
    <property type="entry name" value="ALPHA-KETOGLUTARATE-DEPENDENT SULFONATE DIOXYGENASE"/>
    <property type="match status" value="1"/>
</dbReference>
<evidence type="ECO:0000313" key="10">
    <source>
        <dbReference type="Proteomes" id="UP000094336"/>
    </source>
</evidence>
<evidence type="ECO:0000259" key="8">
    <source>
        <dbReference type="Pfam" id="PF02668"/>
    </source>
</evidence>
<dbReference type="AlphaFoldDB" id="A0A1E3QRU3"/>
<feature type="region of interest" description="Disordered" evidence="7">
    <location>
        <begin position="1"/>
        <end position="30"/>
    </location>
</feature>
<dbReference type="Gene3D" id="3.60.130.10">
    <property type="entry name" value="Clavaminate synthase-like"/>
    <property type="match status" value="1"/>
</dbReference>
<dbReference type="InterPro" id="IPR051323">
    <property type="entry name" value="AtsK-like"/>
</dbReference>
<keyword evidence="6" id="KW-0408">Iron</keyword>
<evidence type="ECO:0000256" key="5">
    <source>
        <dbReference type="ARBA" id="ARBA00023002"/>
    </source>
</evidence>
<reference evidence="10" key="1">
    <citation type="submission" date="2016-05" db="EMBL/GenBank/DDBJ databases">
        <title>Comparative genomics of biotechnologically important yeasts.</title>
        <authorList>
            <consortium name="DOE Joint Genome Institute"/>
            <person name="Riley R."/>
            <person name="Haridas S."/>
            <person name="Wolfe K.H."/>
            <person name="Lopes M.R."/>
            <person name="Hittinger C.T."/>
            <person name="Goker M."/>
            <person name="Salamov A."/>
            <person name="Wisecaver J."/>
            <person name="Long T.M."/>
            <person name="Aerts A.L."/>
            <person name="Barry K."/>
            <person name="Choi C."/>
            <person name="Clum A."/>
            <person name="Coughlan A.Y."/>
            <person name="Deshpande S."/>
            <person name="Douglass A.P."/>
            <person name="Hanson S.J."/>
            <person name="Klenk H.-P."/>
            <person name="Labutti K."/>
            <person name="Lapidus A."/>
            <person name="Lindquist E."/>
            <person name="Lipzen A."/>
            <person name="Meier-Kolthoff J.P."/>
            <person name="Ohm R.A."/>
            <person name="Otillar R.P."/>
            <person name="Pangilinan J."/>
            <person name="Peng Y."/>
            <person name="Rokas A."/>
            <person name="Rosa C.A."/>
            <person name="Scheuner C."/>
            <person name="Sibirny A.A."/>
            <person name="Slot J.C."/>
            <person name="Stielow J.B."/>
            <person name="Sun H."/>
            <person name="Kurtzman C.P."/>
            <person name="Blackwell M."/>
            <person name="Grigoriev I.V."/>
            <person name="Jeffries T.W."/>
        </authorList>
    </citation>
    <scope>NUCLEOTIDE SEQUENCE [LARGE SCALE GENOMIC DNA]</scope>
    <source>
        <strain evidence="10">NRRL Y-12698</strain>
    </source>
</reference>
<keyword evidence="5" id="KW-0560">Oxidoreductase</keyword>
<dbReference type="PANTHER" id="PTHR30468:SF1">
    <property type="entry name" value="ALPHA-KETOGLUTARATE-DEPENDENT SULFONATE DIOXYGENASE"/>
    <property type="match status" value="1"/>
</dbReference>
<comment type="cofactor">
    <cofactor evidence="1">
        <name>Fe(2+)</name>
        <dbReference type="ChEBI" id="CHEBI:29033"/>
    </cofactor>
</comment>
<dbReference type="STRING" id="984486.A0A1E3QRU3"/>
<dbReference type="EMBL" id="KV454430">
    <property type="protein sequence ID" value="ODQ80436.1"/>
    <property type="molecule type" value="Genomic_DNA"/>
</dbReference>
<dbReference type="OrthoDB" id="10257314at2759"/>
<evidence type="ECO:0000256" key="4">
    <source>
        <dbReference type="ARBA" id="ARBA00022964"/>
    </source>
</evidence>
<accession>A0A1E3QRU3</accession>
<comment type="similarity">
    <text evidence="2">Belongs to the TfdA dioxygenase family.</text>
</comment>
<protein>
    <recommendedName>
        <fullName evidence="8">TauD/TfdA-like domain-containing protein</fullName>
    </recommendedName>
</protein>
<dbReference type="SUPFAM" id="SSF51197">
    <property type="entry name" value="Clavaminate synthase-like"/>
    <property type="match status" value="1"/>
</dbReference>
<keyword evidence="4" id="KW-0223">Dioxygenase</keyword>
<dbReference type="GO" id="GO:0046872">
    <property type="term" value="F:metal ion binding"/>
    <property type="evidence" value="ECO:0007669"/>
    <property type="project" value="UniProtKB-KW"/>
</dbReference>
<feature type="domain" description="TauD/TfdA-like" evidence="8">
    <location>
        <begin position="89"/>
        <end position="359"/>
    </location>
</feature>
<dbReference type="GO" id="GO:0005737">
    <property type="term" value="C:cytoplasm"/>
    <property type="evidence" value="ECO:0007669"/>
    <property type="project" value="TreeGrafter"/>
</dbReference>
<dbReference type="GeneID" id="30149581"/>
<proteinExistence type="inferred from homology"/>
<evidence type="ECO:0000313" key="9">
    <source>
        <dbReference type="EMBL" id="ODQ80436.1"/>
    </source>
</evidence>
<dbReference type="Proteomes" id="UP000094336">
    <property type="component" value="Unassembled WGS sequence"/>
</dbReference>
<dbReference type="FunFam" id="3.60.130.10:FF:000003">
    <property type="entry name" value="Alpha-ketoglutarate-dependent taurine dioxygenase"/>
    <property type="match status" value="1"/>
</dbReference>
<evidence type="ECO:0000256" key="2">
    <source>
        <dbReference type="ARBA" id="ARBA00005896"/>
    </source>
</evidence>
<organism evidence="9 10">
    <name type="scientific">Babjeviella inositovora NRRL Y-12698</name>
    <dbReference type="NCBI Taxonomy" id="984486"/>
    <lineage>
        <taxon>Eukaryota</taxon>
        <taxon>Fungi</taxon>
        <taxon>Dikarya</taxon>
        <taxon>Ascomycota</taxon>
        <taxon>Saccharomycotina</taxon>
        <taxon>Pichiomycetes</taxon>
        <taxon>Serinales incertae sedis</taxon>
        <taxon>Babjeviella</taxon>
    </lineage>
</organism>
<evidence type="ECO:0000256" key="3">
    <source>
        <dbReference type="ARBA" id="ARBA00022723"/>
    </source>
</evidence>
<keyword evidence="10" id="KW-1185">Reference proteome</keyword>
<evidence type="ECO:0000256" key="7">
    <source>
        <dbReference type="SAM" id="MobiDB-lite"/>
    </source>
</evidence>
<sequence length="370" mass="40427">MSSSVAPAKVSTIEEGTSQPKIARPAPYAGSNISANSKYPEYTPLKNANTTKQPALVEIPYDDRALYADPALPNLLPTLKLASKEVGLEELSPKFGSVVKGVQLASLVDNPKAKDELALLLAQRGVLVFHNQEDFFKLGPGGVTEFASYFGVLHEHQLSSTVEGHPKLLGLTGKGFSQIAKYRNSTSSTGFHSDVTYELQPPSYTFLSLLEAPSSGGDTVFIDAREAYDRLSPGFRERLAGLTATHSGVEQHVGSVKAGVVPKRDAIISSHPVVRQNPVTKRKSLFVNEEFTRAIEGYKKEESEALLGFLYQHLKTSVDFQIRALLRQYSIVFWDNRSTLHTATVDYDSDATPREGFRLTVTGEAPVENV</sequence>
<gene>
    <name evidence="9" type="ORF">BABINDRAFT_35717</name>
</gene>
<name>A0A1E3QRU3_9ASCO</name>
<keyword evidence="3" id="KW-0479">Metal-binding</keyword>
<evidence type="ECO:0000256" key="1">
    <source>
        <dbReference type="ARBA" id="ARBA00001954"/>
    </source>
</evidence>
<dbReference type="Pfam" id="PF02668">
    <property type="entry name" value="TauD"/>
    <property type="match status" value="1"/>
</dbReference>
<dbReference type="InterPro" id="IPR003819">
    <property type="entry name" value="TauD/TfdA-like"/>
</dbReference>
<dbReference type="GO" id="GO:0000907">
    <property type="term" value="F:sulfonate dioxygenase activity"/>
    <property type="evidence" value="ECO:0007669"/>
    <property type="project" value="TreeGrafter"/>
</dbReference>
<dbReference type="GO" id="GO:0044273">
    <property type="term" value="P:sulfur compound catabolic process"/>
    <property type="evidence" value="ECO:0007669"/>
    <property type="project" value="TreeGrafter"/>
</dbReference>